<feature type="domain" description="ABC transporter" evidence="8">
    <location>
        <begin position="96"/>
        <end position="308"/>
    </location>
</feature>
<dbReference type="InterPro" id="IPR003439">
    <property type="entry name" value="ABC_transporter-like_ATP-bd"/>
</dbReference>
<evidence type="ECO:0000256" key="2">
    <source>
        <dbReference type="ARBA" id="ARBA00022490"/>
    </source>
</evidence>
<dbReference type="InterPro" id="IPR047038">
    <property type="entry name" value="eEF3_chromodomain-like_sf"/>
</dbReference>
<dbReference type="PANTHER" id="PTHR19211:SF15">
    <property type="entry name" value="ATP-BINDING CASSETTE SUB-FAMILY F MEMBER 2"/>
    <property type="match status" value="1"/>
</dbReference>
<gene>
    <name evidence="9" type="ORF">OT_ostta07g01700</name>
</gene>
<evidence type="ECO:0000256" key="4">
    <source>
        <dbReference type="ARBA" id="ARBA00022741"/>
    </source>
</evidence>
<keyword evidence="2" id="KW-0963">Cytoplasm</keyword>
<dbReference type="OrthoDB" id="495231at2759"/>
<dbReference type="InParanoid" id="A0A090N3T2"/>
<name>A0A090N3T2_OSTTA</name>
<evidence type="ECO:0000259" key="8">
    <source>
        <dbReference type="PROSITE" id="PS50893"/>
    </source>
</evidence>
<feature type="domain" description="ABC transporter" evidence="8">
    <location>
        <begin position="759"/>
        <end position="1000"/>
    </location>
</feature>
<evidence type="ECO:0000256" key="5">
    <source>
        <dbReference type="ARBA" id="ARBA00022840"/>
    </source>
</evidence>
<reference evidence="10" key="1">
    <citation type="journal article" date="2006" name="Proc. Natl. Acad. Sci. U.S.A.">
        <title>Genome analysis of the smallest free-living eukaryote Ostreococcus tauri unveils many unique features.</title>
        <authorList>
            <person name="Derelle E."/>
            <person name="Ferraz C."/>
            <person name="Rombauts S."/>
            <person name="Rouze P."/>
            <person name="Worden A.Z."/>
            <person name="Robbens S."/>
            <person name="Partensky F."/>
            <person name="Degroeve S."/>
            <person name="Echeynie S."/>
            <person name="Cooke R."/>
            <person name="Saeys Y."/>
            <person name="Wuyts J."/>
            <person name="Jabbari K."/>
            <person name="Bowler C."/>
            <person name="Panaud O."/>
            <person name="Piegu B."/>
            <person name="Ball S.G."/>
            <person name="Ral J.-P."/>
            <person name="Bouget F.-Y."/>
            <person name="Piganeau G."/>
            <person name="De Baets B."/>
            <person name="Picard A."/>
            <person name="Delseny M."/>
            <person name="Demaille J."/>
            <person name="Van de Peer Y."/>
            <person name="Moreau H."/>
        </authorList>
    </citation>
    <scope>NUCLEOTIDE SEQUENCE [LARGE SCALE GENOMIC DNA]</scope>
    <source>
        <strain evidence="10">OTTH 0595 / CCAP 157/2 / RCC745</strain>
    </source>
</reference>
<feature type="domain" description="ABC transporter" evidence="8">
    <location>
        <begin position="409"/>
        <end position="716"/>
    </location>
</feature>
<comment type="subcellular location">
    <subcellularLocation>
        <location evidence="1">Cytoplasm</location>
    </subcellularLocation>
</comment>
<sequence length="1290" mass="142355">MSGVDGARGVLTARGVDDEVVEYVCAVLEDLDPSETAREDVRASIGDFLLESGCGAADVDALCDAFSGRALGADDGEASSRSREDETSSATSTALMSLDGIILAYAAKTLLTRTALRLERGARYGVVGHNGAGKTTLLNRLASGDVKGFPRDVRCVFVRHEVLTSARVEVRKWVEDDASEAENVLGVKAIESALRSVGFDDLMMDKTVAELSGGWRMRLSIASAMLRRADLLLLDEPTNHLDVGAVEWLANYLCSLEGTTIMCVSHDYEFLRKISTHIVQFDKQELHTFEGGFDGFRAARPNLVLPRMKKELVESIKDRATEMGEAIDDGSKDSDSRRRAASEANILENTAGSVVAIRAGAASTALAGGLSRRMTGSQARANGTSLGASIVFPEPGPLDGIKSKTQVVARVEDLGFAYGPNNLVLSGVYARLYLGSRVAVVGANGAGKTTLMKNIVGELEPTSGTIWKHHNLRIAYIAQHSMHHLQEHMNMSPKEYIQTRFYQGRDKEVAKMSTMALTDEEKSQQQSRGSVCEILGRAVKGGELCYEVRKVGDRPGVTHWEPKRFLKASYVTKMCKNYDEMMKAMQSGMDVRPLTSSEVYSHLMDFGISQELADGKIKRMSGGQKSRLVLAAAMWIKPHIIALDEPTNYLDNETLTALTSALKRFKGGVLTISHNASFVGDVCTDTWRVYQGKVTSSEDEARGVGASRKGGARRRRALREEDMSESTEATSEISANQDLKNVGRAITGILASRRTALDMRFEQVSMSVSGVELIKDCVLELNVGRRYGLLGANGCGKSMLLEAIARRELPVPKHVDIYHLREEAEPSERTALEAVVDHIREEVSRLQAVESDILSSKGPGDESLQGIYERLEELDPAKFEAKSAELLHNLGFDKTLMNRETKALSGGWRMRVSLARALLASPALLLLDEPTNHLDLSACVWLEDYLSKYKKCLVVISHSQDFLNGVCSHIIRITNKTLKYYTGDFDTFRRTLAEEEIIQQRQYDKEQAEIKHLKDFIASCGTYEDKMKTAKSKQKILDKMEAAGLTPSPRAEKTFEFTFPQCSKLAPPVLPFKNVSFQYPSADPSLGMLLQNLEFGVDCDSRVALVGPNGAGKSTILKLMTGDVEPSLGEVGRHHHLTIGRYHQHSVDVLDPRSTPLEFFAGTYYDMKKPNDEWRSYLGKFGVTGRYQTHPISQLSDGQKSRLVFAMLCLANPNLLLLDEPTNHLDHDCIDSLADAINKYQGGLVLVSHDFRLIDKVAREIWVCEDKSVKVWRDDIRAYKRHLARKALVA</sequence>
<comment type="caution">
    <text evidence="9">The sequence shown here is derived from an EMBL/GenBank/DDBJ whole genome shotgun (WGS) entry which is preliminary data.</text>
</comment>
<keyword evidence="3" id="KW-0677">Repeat</keyword>
<dbReference type="STRING" id="70448.A0A090N3T2"/>
<keyword evidence="5" id="KW-0067">ATP-binding</keyword>
<accession>A0A090N3T2</accession>
<dbReference type="RefSeq" id="XP_003080266.2">
    <property type="nucleotide sequence ID" value="XM_003080218.2"/>
</dbReference>
<feature type="region of interest" description="Disordered" evidence="7">
    <location>
        <begin position="700"/>
        <end position="735"/>
    </location>
</feature>
<dbReference type="SUPFAM" id="SSF52540">
    <property type="entry name" value="P-loop containing nucleoside triphosphate hydrolases"/>
    <property type="match status" value="4"/>
</dbReference>
<dbReference type="Pfam" id="PF00005">
    <property type="entry name" value="ABC_tran"/>
    <property type="match status" value="4"/>
</dbReference>
<dbReference type="FunFam" id="3.40.50.300:FF:000104">
    <property type="entry name" value="ATP-binding cassette sub-family F member 3"/>
    <property type="match status" value="1"/>
</dbReference>
<proteinExistence type="inferred from homology"/>
<dbReference type="InterPro" id="IPR003593">
    <property type="entry name" value="AAA+_ATPase"/>
</dbReference>
<evidence type="ECO:0000313" key="10">
    <source>
        <dbReference type="Proteomes" id="UP000009170"/>
    </source>
</evidence>
<dbReference type="InterPro" id="IPR027417">
    <property type="entry name" value="P-loop_NTPase"/>
</dbReference>
<dbReference type="Pfam" id="PF12848">
    <property type="entry name" value="ABC_tran_Xtn"/>
    <property type="match status" value="1"/>
</dbReference>
<dbReference type="InterPro" id="IPR017871">
    <property type="entry name" value="ABC_transporter-like_CS"/>
</dbReference>
<dbReference type="PROSITE" id="PS00211">
    <property type="entry name" value="ABC_TRANSPORTER_1"/>
    <property type="match status" value="3"/>
</dbReference>
<dbReference type="GO" id="GO:0005524">
    <property type="term" value="F:ATP binding"/>
    <property type="evidence" value="ECO:0007669"/>
    <property type="project" value="UniProtKB-KW"/>
</dbReference>
<evidence type="ECO:0000256" key="3">
    <source>
        <dbReference type="ARBA" id="ARBA00022737"/>
    </source>
</evidence>
<dbReference type="Proteomes" id="UP000009170">
    <property type="component" value="Unassembled WGS sequence"/>
</dbReference>
<keyword evidence="10" id="KW-1185">Reference proteome</keyword>
<evidence type="ECO:0000256" key="1">
    <source>
        <dbReference type="ARBA" id="ARBA00004496"/>
    </source>
</evidence>
<dbReference type="GeneID" id="9836624"/>
<dbReference type="GO" id="GO:0016887">
    <property type="term" value="F:ATP hydrolysis activity"/>
    <property type="evidence" value="ECO:0007669"/>
    <property type="project" value="InterPro"/>
</dbReference>
<evidence type="ECO:0000256" key="6">
    <source>
        <dbReference type="ARBA" id="ARBA00061344"/>
    </source>
</evidence>
<dbReference type="GO" id="GO:0005737">
    <property type="term" value="C:cytoplasm"/>
    <property type="evidence" value="ECO:0007669"/>
    <property type="project" value="UniProtKB-SubCell"/>
</dbReference>
<reference evidence="9 10" key="2">
    <citation type="journal article" date="2014" name="BMC Genomics">
        <title>An improved genome of the model marine alga Ostreococcus tauri unfolds by assessing Illumina de novo assemblies.</title>
        <authorList>
            <person name="Blanc-Mathieu R."/>
            <person name="Verhelst B."/>
            <person name="Derelle E."/>
            <person name="Rombauts S."/>
            <person name="Bouget F.Y."/>
            <person name="Carre I."/>
            <person name="Chateau A."/>
            <person name="Eyre-Walker A."/>
            <person name="Grimsley N."/>
            <person name="Moreau H."/>
            <person name="Piegu B."/>
            <person name="Rivals E."/>
            <person name="Schackwitz W."/>
            <person name="Van de Peer Y."/>
            <person name="Piganeau G."/>
        </authorList>
    </citation>
    <scope>NUCLEOTIDE SEQUENCE [LARGE SCALE GENOMIC DNA]</scope>
    <source>
        <strain evidence="10">OTTH 0595 / CCAP 157/2 / RCC745</strain>
    </source>
</reference>
<dbReference type="CDD" id="cd03221">
    <property type="entry name" value="ABCF_EF-3"/>
    <property type="match status" value="2"/>
</dbReference>
<feature type="compositionally biased region" description="Low complexity" evidence="7">
    <location>
        <begin position="726"/>
        <end position="735"/>
    </location>
</feature>
<dbReference type="Gene3D" id="2.40.50.990">
    <property type="match status" value="1"/>
</dbReference>
<dbReference type="PANTHER" id="PTHR19211">
    <property type="entry name" value="ATP-BINDING TRANSPORT PROTEIN-RELATED"/>
    <property type="match status" value="1"/>
</dbReference>
<dbReference type="EMBL" id="CAID01000007">
    <property type="protein sequence ID" value="CEF98663.1"/>
    <property type="molecule type" value="Genomic_DNA"/>
</dbReference>
<dbReference type="PROSITE" id="PS50893">
    <property type="entry name" value="ABC_TRANSPORTER_2"/>
    <property type="match status" value="4"/>
</dbReference>
<evidence type="ECO:0000256" key="7">
    <source>
        <dbReference type="SAM" id="MobiDB-lite"/>
    </source>
</evidence>
<dbReference type="KEGG" id="ota:OT_ostta07g01700"/>
<comment type="similarity">
    <text evidence="6">Belongs to the ABC transporter superfamily. ABCF family. EF3 (TC 3.A.1.121) subfamily.</text>
</comment>
<dbReference type="InterPro" id="IPR050611">
    <property type="entry name" value="ABCF"/>
</dbReference>
<organism evidence="9 10">
    <name type="scientific">Ostreococcus tauri</name>
    <name type="common">Marine green alga</name>
    <dbReference type="NCBI Taxonomy" id="70448"/>
    <lineage>
        <taxon>Eukaryota</taxon>
        <taxon>Viridiplantae</taxon>
        <taxon>Chlorophyta</taxon>
        <taxon>Mamiellophyceae</taxon>
        <taxon>Mamiellales</taxon>
        <taxon>Bathycoccaceae</taxon>
        <taxon>Ostreococcus</taxon>
    </lineage>
</organism>
<dbReference type="SMART" id="SM00382">
    <property type="entry name" value="AAA"/>
    <property type="match status" value="4"/>
</dbReference>
<feature type="domain" description="ABC transporter" evidence="8">
    <location>
        <begin position="1070"/>
        <end position="1290"/>
    </location>
</feature>
<dbReference type="FunFam" id="3.40.50.300:FF:000011">
    <property type="entry name" value="Putative ABC transporter ATP-binding component"/>
    <property type="match status" value="1"/>
</dbReference>
<dbReference type="InterPro" id="IPR032781">
    <property type="entry name" value="ABC_tran_Xtn"/>
</dbReference>
<dbReference type="Gene3D" id="3.40.50.300">
    <property type="entry name" value="P-loop containing nucleotide triphosphate hydrolases"/>
    <property type="match status" value="4"/>
</dbReference>
<protein>
    <submittedName>
        <fullName evidence="9">ABC transporter, conserved site</fullName>
    </submittedName>
</protein>
<keyword evidence="4" id="KW-0547">Nucleotide-binding</keyword>
<evidence type="ECO:0000313" key="9">
    <source>
        <dbReference type="EMBL" id="CEF98663.1"/>
    </source>
</evidence>